<reference evidence="1" key="1">
    <citation type="submission" date="2021-05" db="EMBL/GenBank/DDBJ databases">
        <authorList>
            <person name="Scholz U."/>
            <person name="Mascher M."/>
            <person name="Fiebig A."/>
        </authorList>
    </citation>
    <scope>NUCLEOTIDE SEQUENCE [LARGE SCALE GENOMIC DNA]</scope>
</reference>
<protein>
    <submittedName>
        <fullName evidence="1">Uncharacterized protein</fullName>
    </submittedName>
</protein>
<evidence type="ECO:0000313" key="2">
    <source>
        <dbReference type="Proteomes" id="UP001732700"/>
    </source>
</evidence>
<proteinExistence type="predicted"/>
<dbReference type="EnsemblPlants" id="AVESA.00010b.r2.7AG1221850.1">
    <property type="protein sequence ID" value="AVESA.00010b.r2.7AG1221850.1.CDS"/>
    <property type="gene ID" value="AVESA.00010b.r2.7AG1221850"/>
</dbReference>
<dbReference type="Proteomes" id="UP001732700">
    <property type="component" value="Chromosome 7A"/>
</dbReference>
<evidence type="ECO:0000313" key="1">
    <source>
        <dbReference type="EnsemblPlants" id="AVESA.00010b.r2.7AG1221850.1.CDS"/>
    </source>
</evidence>
<organism evidence="1 2">
    <name type="scientific">Avena sativa</name>
    <name type="common">Oat</name>
    <dbReference type="NCBI Taxonomy" id="4498"/>
    <lineage>
        <taxon>Eukaryota</taxon>
        <taxon>Viridiplantae</taxon>
        <taxon>Streptophyta</taxon>
        <taxon>Embryophyta</taxon>
        <taxon>Tracheophyta</taxon>
        <taxon>Spermatophyta</taxon>
        <taxon>Magnoliopsida</taxon>
        <taxon>Liliopsida</taxon>
        <taxon>Poales</taxon>
        <taxon>Poaceae</taxon>
        <taxon>BOP clade</taxon>
        <taxon>Pooideae</taxon>
        <taxon>Poodae</taxon>
        <taxon>Poeae</taxon>
        <taxon>Poeae Chloroplast Group 1 (Aveneae type)</taxon>
        <taxon>Aveninae</taxon>
        <taxon>Avena</taxon>
    </lineage>
</organism>
<name>A0ACD5ZX85_AVESA</name>
<reference evidence="1" key="2">
    <citation type="submission" date="2025-09" db="UniProtKB">
        <authorList>
            <consortium name="EnsemblPlants"/>
        </authorList>
    </citation>
    <scope>IDENTIFICATION</scope>
</reference>
<accession>A0ACD5ZX85</accession>
<sequence>MGCGHSKPPRGDQGPAVALCRDRSALLAEAIRHRYELADAHRAYAASLRAAGAALHDFLRAQQPPPPPPEPPVPVLHVRLPEHRKGDSLVPAAPKQVDDDGGGHILFSSDDDEEGSDDAHIRFPSDDEDDDAEPRVPRPEPLPPAAPAPPLAAPPYGAWYAPPLYSYGTGPANGGYGAGIGGYGQGFFSISYARSQPPPPSVSYEHRPQSTNATVQYYPGNAPLPGSYYGGYQYQYPQGSGLHQVAASSCEGALPPPSPPRVSSWDFFNPFESVETFYREEPAAAATNTPSQSSKDAQKEGNVPELENKEVEEEVVNESNIIGNISEVGLAKEEKSSSAGDEPQTKSKLPEANSSTAGNMIHDVHVVEKSVVEEHLQHTDAGGVPEISGKAYNDDVEVAQEIRLQFDVAAKSAAEVSKMLEVGKMPYYQKKSGLKVSSSMMICARPSLGEEFLRFQEEKAMECGNLSSTLQKMYMWEQKLLEELKTEEKMRVHYDKKRQELKVLYERGAESQKLEAIEIYIRKLSTKISVAIQVINAISKKINKLRDEELGPQTCELIQGLKQMWHAMSECHQIQCHALSQAKNIDSTVASARFSETHINLIKRLELQLLDLVASFVAWVNALKSYINTINDWLKKGIDYVPEVTDDGIPPFSPGRLGAPPIFSICNNWAMGITRIPETEVVNTMQALTSNVLHLWEKHRSEWRQSMMANRDMERELRVMERDELSMRKALKAQNKKLVLVSNQSGVSLSAQALQDCGPPAEVALQSCMKKYFEAMESFAAACANTYKDLHLRSEEERTRPAQEIGRVS</sequence>
<keyword evidence="2" id="KW-1185">Reference proteome</keyword>